<feature type="binding site" description="axial binding residue" evidence="19">
    <location>
        <position position="83"/>
    </location>
    <ligand>
        <name>heme b</name>
        <dbReference type="ChEBI" id="CHEBI:60344"/>
        <label>b562</label>
    </ligand>
    <ligandPart>
        <name>Fe</name>
        <dbReference type="ChEBI" id="CHEBI:18248"/>
    </ligandPart>
</feature>
<dbReference type="Pfam" id="PF00033">
    <property type="entry name" value="Cytochrome_B"/>
    <property type="match status" value="1"/>
</dbReference>
<comment type="function">
    <text evidence="1 20">Component of the ubiquinol-cytochrome c reductase complex (complex III or cytochrome b-c1 complex) that is part of the mitochondrial respiratory chain. The b-c1 complex mediates electron transfer from ubiquinol to cytochrome c. Contributes to the generation of a proton gradient across the mitochondrial membrane that is then used for ATP synthesis.</text>
</comment>
<dbReference type="InterPro" id="IPR036150">
    <property type="entry name" value="Cyt_b/b6_C_sf"/>
</dbReference>
<dbReference type="InterPro" id="IPR048259">
    <property type="entry name" value="Cytochrome_b_N_euk/bac"/>
</dbReference>
<keyword evidence="14" id="KW-0830">Ubiquinone</keyword>
<dbReference type="GO" id="GO:0005743">
    <property type="term" value="C:mitochondrial inner membrane"/>
    <property type="evidence" value="ECO:0007669"/>
    <property type="project" value="UniProtKB-SubCell"/>
</dbReference>
<feature type="domain" description="Cytochrome b/b6 C-terminal region profile" evidence="22">
    <location>
        <begin position="210"/>
        <end position="379"/>
    </location>
</feature>
<dbReference type="GO" id="GO:0046872">
    <property type="term" value="F:metal ion binding"/>
    <property type="evidence" value="ECO:0007669"/>
    <property type="project" value="UniProtKB-UniRule"/>
</dbReference>
<dbReference type="SUPFAM" id="SSF81342">
    <property type="entry name" value="Transmembrane di-heme cytochromes"/>
    <property type="match status" value="1"/>
</dbReference>
<dbReference type="GO" id="GO:0008121">
    <property type="term" value="F:quinol-cytochrome-c reductase activity"/>
    <property type="evidence" value="ECO:0007669"/>
    <property type="project" value="InterPro"/>
</dbReference>
<evidence type="ECO:0000256" key="12">
    <source>
        <dbReference type="ARBA" id="ARBA00022989"/>
    </source>
</evidence>
<evidence type="ECO:0000256" key="14">
    <source>
        <dbReference type="ARBA" id="ARBA00023075"/>
    </source>
</evidence>
<dbReference type="PIRSF" id="PIRSF038885">
    <property type="entry name" value="COB"/>
    <property type="match status" value="1"/>
</dbReference>
<dbReference type="GO" id="GO:0045275">
    <property type="term" value="C:respiratory chain complex III"/>
    <property type="evidence" value="ECO:0007669"/>
    <property type="project" value="InterPro"/>
</dbReference>
<evidence type="ECO:0000256" key="5">
    <source>
        <dbReference type="ARBA" id="ARBA00022448"/>
    </source>
</evidence>
<feature type="transmembrane region" description="Helical" evidence="20">
    <location>
        <begin position="288"/>
        <end position="306"/>
    </location>
</feature>
<keyword evidence="7 20" id="KW-0679">Respiratory chain</keyword>
<evidence type="ECO:0000256" key="9">
    <source>
        <dbReference type="ARBA" id="ARBA00022723"/>
    </source>
</evidence>
<evidence type="ECO:0000259" key="22">
    <source>
        <dbReference type="PROSITE" id="PS51003"/>
    </source>
</evidence>
<dbReference type="PANTHER" id="PTHR19271:SF16">
    <property type="entry name" value="CYTOCHROME B"/>
    <property type="match status" value="1"/>
</dbReference>
<keyword evidence="12 20" id="KW-1133">Transmembrane helix</keyword>
<dbReference type="EMBL" id="MN660051">
    <property type="protein sequence ID" value="QGQ56396.1"/>
    <property type="molecule type" value="Genomic_DNA"/>
</dbReference>
<evidence type="ECO:0000256" key="17">
    <source>
        <dbReference type="ARBA" id="ARBA00061233"/>
    </source>
</evidence>
<evidence type="ECO:0000256" key="19">
    <source>
        <dbReference type="PIRSR" id="PIRSR038885-2"/>
    </source>
</evidence>
<feature type="transmembrane region" description="Helical" evidence="20">
    <location>
        <begin position="29"/>
        <end position="56"/>
    </location>
</feature>
<comment type="subunit">
    <text evidence="3">The main subunits of complex b-c1 are: cytochrome b, cytochrome c1 and the Rieske protein.</text>
</comment>
<dbReference type="InterPro" id="IPR030689">
    <property type="entry name" value="Cytochrome_b"/>
</dbReference>
<sequence length="393" mass="44267">MLSPRKEHPLLKIMNNALIDLPAPINISLWWNLGSLLGVCLMLQIITGLFLAMHYANDVSLAFNSILHIVRDVNSGWLIQAGHANGASMFFICLYLHVGRGMYYASYHLRETWNMGVIILFLTMGAAFMGYVLPWGQMSFWGATVITNLVSAIPYLGNFLVQWIWGGFAVDNATLTRFFTIHFLLPFIILGCMMLHLLFLHQTGSNNPLGVNSNFNKIPFHPFYTFKDILGGVGMISGLLGICLIIPYSLGDVENYIPANPLVTPVHIQPEWYFLFAYAILRSIPNKLGGVICLALSIAILIILPFTQSSKLKSNKNLFFSQLLFWAFVTLVMLLTWIGAKPVEDPFILFGQIMTVLYFSYFLFNPLCTLITLDLLLKKKSTIITYNPFSNNK</sequence>
<dbReference type="Gene3D" id="1.20.810.10">
    <property type="entry name" value="Cytochrome Bc1 Complex, Chain C"/>
    <property type="match status" value="1"/>
</dbReference>
<reference evidence="23" key="1">
    <citation type="submission" date="2019-11" db="EMBL/GenBank/DDBJ databases">
        <title>Complete mitochondrial genome of Pseudachorutes palmiensis (Collembola: Neanuridae).</title>
        <authorList>
            <person name="Dong J."/>
            <person name="Zhang F."/>
            <person name="Wang X.-L."/>
        </authorList>
    </citation>
    <scope>NUCLEOTIDE SEQUENCE</scope>
    <source>
        <tissue evidence="23">Whole body</tissue>
    </source>
</reference>
<geneLocation type="mitochondrion" evidence="23"/>
<dbReference type="CDD" id="cd00290">
    <property type="entry name" value="cytochrome_b_C"/>
    <property type="match status" value="1"/>
</dbReference>
<dbReference type="GO" id="GO:0016491">
    <property type="term" value="F:oxidoreductase activity"/>
    <property type="evidence" value="ECO:0007669"/>
    <property type="project" value="UniProtKB-UniRule"/>
</dbReference>
<feature type="transmembrane region" description="Helical" evidence="20">
    <location>
        <begin position="77"/>
        <end position="98"/>
    </location>
</feature>
<evidence type="ECO:0000256" key="18">
    <source>
        <dbReference type="PIRSR" id="PIRSR038885-1"/>
    </source>
</evidence>
<dbReference type="InterPro" id="IPR048260">
    <property type="entry name" value="Cytochrome_b_C_euk/bac"/>
</dbReference>
<dbReference type="GO" id="GO:0006122">
    <property type="term" value="P:mitochondrial electron transport, ubiquinol to cytochrome c"/>
    <property type="evidence" value="ECO:0007669"/>
    <property type="project" value="TreeGrafter"/>
</dbReference>
<evidence type="ECO:0000256" key="11">
    <source>
        <dbReference type="ARBA" id="ARBA00022982"/>
    </source>
</evidence>
<organism evidence="23">
    <name type="scientific">Pseudachorutes palmiensis</name>
    <dbReference type="NCBI Taxonomy" id="187685"/>
    <lineage>
        <taxon>Eukaryota</taxon>
        <taxon>Metazoa</taxon>
        <taxon>Ecdysozoa</taxon>
        <taxon>Arthropoda</taxon>
        <taxon>Hexapoda</taxon>
        <taxon>Collembola</taxon>
        <taxon>Poduromorpha</taxon>
        <taxon>Poduroidea</taxon>
        <taxon>Neanuridae</taxon>
        <taxon>Pseudachorutinae</taxon>
        <taxon>Pseudachorutes</taxon>
    </lineage>
</organism>
<dbReference type="FunFam" id="1.20.810.10:FF:000002">
    <property type="entry name" value="Cytochrome b"/>
    <property type="match status" value="1"/>
</dbReference>
<keyword evidence="11 20" id="KW-0249">Electron transport</keyword>
<feature type="transmembrane region" description="Helical" evidence="20">
    <location>
        <begin position="229"/>
        <end position="250"/>
    </location>
</feature>
<keyword evidence="8 20" id="KW-0812">Transmembrane</keyword>
<dbReference type="InterPro" id="IPR005797">
    <property type="entry name" value="Cyt_b/b6_N"/>
</dbReference>
<evidence type="ECO:0000256" key="1">
    <source>
        <dbReference type="ARBA" id="ARBA00002566"/>
    </source>
</evidence>
<keyword evidence="6 19" id="KW-0349">Heme</keyword>
<evidence type="ECO:0000256" key="15">
    <source>
        <dbReference type="ARBA" id="ARBA00023128"/>
    </source>
</evidence>
<feature type="transmembrane region" description="Helical" evidence="20">
    <location>
        <begin position="140"/>
        <end position="165"/>
    </location>
</feature>
<dbReference type="AlphaFoldDB" id="A0A650BJY6"/>
<comment type="cofactor">
    <cofactor evidence="19">
        <name>heme</name>
        <dbReference type="ChEBI" id="CHEBI:30413"/>
    </cofactor>
    <text evidence="19">Binds 2 heme groups non-covalently.</text>
</comment>
<comment type="subcellular location">
    <subcellularLocation>
        <location evidence="2">Mitochondrion inner membrane</location>
        <topology evidence="2">Multi-pass membrane protein</topology>
    </subcellularLocation>
</comment>
<feature type="transmembrane region" description="Helical" evidence="20">
    <location>
        <begin position="358"/>
        <end position="377"/>
    </location>
</feature>
<feature type="transmembrane region" description="Helical" evidence="20">
    <location>
        <begin position="177"/>
        <end position="200"/>
    </location>
</feature>
<dbReference type="InterPro" id="IPR005798">
    <property type="entry name" value="Cyt_b/b6_C"/>
</dbReference>
<feature type="domain" description="Cytochrome b/b6 N-terminal region profile" evidence="21">
    <location>
        <begin position="1"/>
        <end position="209"/>
    </location>
</feature>
<dbReference type="Pfam" id="PF00032">
    <property type="entry name" value="Cytochrom_B_C"/>
    <property type="match status" value="1"/>
</dbReference>
<evidence type="ECO:0000259" key="21">
    <source>
        <dbReference type="PROSITE" id="PS51002"/>
    </source>
</evidence>
<evidence type="ECO:0000313" key="23">
    <source>
        <dbReference type="EMBL" id="QGQ56396.1"/>
    </source>
</evidence>
<evidence type="ECO:0000256" key="20">
    <source>
        <dbReference type="RuleBase" id="RU362117"/>
    </source>
</evidence>
<evidence type="ECO:0000256" key="7">
    <source>
        <dbReference type="ARBA" id="ARBA00022660"/>
    </source>
</evidence>
<evidence type="ECO:0000256" key="2">
    <source>
        <dbReference type="ARBA" id="ARBA00004448"/>
    </source>
</evidence>
<comment type="cofactor">
    <cofactor evidence="20">
        <name>heme b</name>
        <dbReference type="ChEBI" id="CHEBI:60344"/>
    </cofactor>
    <text evidence="20">Binds 2 heme groups non-covalently.</text>
</comment>
<protein>
    <recommendedName>
        <fullName evidence="4 20">Cytochrome b</fullName>
    </recommendedName>
</protein>
<dbReference type="InterPro" id="IPR027387">
    <property type="entry name" value="Cytb/b6-like_sf"/>
</dbReference>
<evidence type="ECO:0000256" key="4">
    <source>
        <dbReference type="ARBA" id="ARBA00013531"/>
    </source>
</evidence>
<keyword evidence="5 20" id="KW-0813">Transport</keyword>
<evidence type="ECO:0000256" key="13">
    <source>
        <dbReference type="ARBA" id="ARBA00023004"/>
    </source>
</evidence>
<feature type="binding site" evidence="18">
    <location>
        <position position="201"/>
    </location>
    <ligand>
        <name>a ubiquinone</name>
        <dbReference type="ChEBI" id="CHEBI:16389"/>
    </ligand>
</feature>
<gene>
    <name evidence="23" type="primary">CYTB</name>
</gene>
<keyword evidence="15 20" id="KW-0496">Mitochondrion</keyword>
<feature type="binding site" description="axial binding residue" evidence="19">
    <location>
        <position position="196"/>
    </location>
    <ligand>
        <name>heme b</name>
        <dbReference type="ChEBI" id="CHEBI:60344"/>
        <label>b566</label>
    </ligand>
    <ligandPart>
        <name>Fe</name>
        <dbReference type="ChEBI" id="CHEBI:18248"/>
    </ligandPart>
</feature>
<keyword evidence="16 20" id="KW-0472">Membrane</keyword>
<evidence type="ECO:0000256" key="8">
    <source>
        <dbReference type="ARBA" id="ARBA00022692"/>
    </source>
</evidence>
<keyword evidence="10" id="KW-0999">Mitochondrion inner membrane</keyword>
<dbReference type="SUPFAM" id="SSF81648">
    <property type="entry name" value="a domain/subunit of cytochrome bc1 complex (Ubiquinol-cytochrome c reductase)"/>
    <property type="match status" value="1"/>
</dbReference>
<comment type="similarity">
    <text evidence="17 20">Belongs to the cytochrome b family.</text>
</comment>
<evidence type="ECO:0000256" key="16">
    <source>
        <dbReference type="ARBA" id="ARBA00023136"/>
    </source>
</evidence>
<dbReference type="CDD" id="cd00284">
    <property type="entry name" value="Cytochrome_b_N"/>
    <property type="match status" value="1"/>
</dbReference>
<evidence type="ECO:0000256" key="6">
    <source>
        <dbReference type="ARBA" id="ARBA00022617"/>
    </source>
</evidence>
<evidence type="ECO:0000256" key="3">
    <source>
        <dbReference type="ARBA" id="ARBA00011649"/>
    </source>
</evidence>
<keyword evidence="13 19" id="KW-0408">Iron</keyword>
<proteinExistence type="inferred from homology"/>
<evidence type="ECO:0000256" key="10">
    <source>
        <dbReference type="ARBA" id="ARBA00022792"/>
    </source>
</evidence>
<name>A0A650BJY6_9HEXA</name>
<dbReference type="InterPro" id="IPR016174">
    <property type="entry name" value="Di-haem_cyt_TM"/>
</dbReference>
<dbReference type="PROSITE" id="PS51002">
    <property type="entry name" value="CYTB_NTER"/>
    <property type="match status" value="1"/>
</dbReference>
<keyword evidence="9 19" id="KW-0479">Metal-binding</keyword>
<dbReference type="PROSITE" id="PS51003">
    <property type="entry name" value="CYTB_CTER"/>
    <property type="match status" value="1"/>
</dbReference>
<dbReference type="PANTHER" id="PTHR19271">
    <property type="entry name" value="CYTOCHROME B"/>
    <property type="match status" value="1"/>
</dbReference>
<feature type="transmembrane region" description="Helical" evidence="20">
    <location>
        <begin position="318"/>
        <end position="338"/>
    </location>
</feature>
<accession>A0A650BJY6</accession>
<feature type="binding site" description="axial binding residue" evidence="19">
    <location>
        <position position="97"/>
    </location>
    <ligand>
        <name>heme b</name>
        <dbReference type="ChEBI" id="CHEBI:60344"/>
        <label>b566</label>
    </ligand>
    <ligandPart>
        <name>Fe</name>
        <dbReference type="ChEBI" id="CHEBI:18248"/>
    </ligandPart>
</feature>
<feature type="binding site" description="axial binding residue" evidence="19">
    <location>
        <position position="182"/>
    </location>
    <ligand>
        <name>heme b</name>
        <dbReference type="ChEBI" id="CHEBI:60344"/>
        <label>b562</label>
    </ligand>
    <ligandPart>
        <name>Fe</name>
        <dbReference type="ChEBI" id="CHEBI:18248"/>
    </ligandPart>
</feature>
<feature type="transmembrane region" description="Helical" evidence="20">
    <location>
        <begin position="113"/>
        <end position="133"/>
    </location>
</feature>